<reference evidence="1" key="1">
    <citation type="submission" date="2020-01" db="EMBL/GenBank/DDBJ databases">
        <title>The Celery Genome Sequence Reveals Sequential Paleo-tetraploidization, Resistance Gene Elimination, Karyotype Evolution, and Functional Innovation in Apiales.</title>
        <authorList>
            <person name="Song X."/>
        </authorList>
    </citation>
    <scope>NUCLEOTIDE SEQUENCE</scope>
    <source>
        <tissue evidence="1">Leaf</tissue>
    </source>
</reference>
<dbReference type="Proteomes" id="UP000593563">
    <property type="component" value="Unassembled WGS sequence"/>
</dbReference>
<dbReference type="EMBL" id="WRXP01000715">
    <property type="protein sequence ID" value="KAF1002632.1"/>
    <property type="molecule type" value="Genomic_DNA"/>
</dbReference>
<proteinExistence type="predicted"/>
<gene>
    <name evidence="1" type="ORF">AG4045_012364</name>
</gene>
<keyword evidence="2" id="KW-1185">Reference proteome</keyword>
<evidence type="ECO:0000313" key="2">
    <source>
        <dbReference type="Proteomes" id="UP000593563"/>
    </source>
</evidence>
<dbReference type="AlphaFoldDB" id="A0A6L5BD66"/>
<evidence type="ECO:0000313" key="1">
    <source>
        <dbReference type="EMBL" id="KAF1002632.1"/>
    </source>
</evidence>
<protein>
    <submittedName>
        <fullName evidence="1">Uncharacterized protein</fullName>
    </submittedName>
</protein>
<accession>A0A6L5BD66</accession>
<sequence length="59" mass="6855">MGLRVYYFGKNIPINLVPAIVFEVVLLGGAEYYKITNGLVCSLLLMEHFWLFLKHFSYI</sequence>
<comment type="caution">
    <text evidence="1">The sequence shown here is derived from an EMBL/GenBank/DDBJ whole genome shotgun (WGS) entry which is preliminary data.</text>
</comment>
<organism evidence="1 2">
    <name type="scientific">Apium graveolens</name>
    <name type="common">Celery</name>
    <dbReference type="NCBI Taxonomy" id="4045"/>
    <lineage>
        <taxon>Eukaryota</taxon>
        <taxon>Viridiplantae</taxon>
        <taxon>Streptophyta</taxon>
        <taxon>Embryophyta</taxon>
        <taxon>Tracheophyta</taxon>
        <taxon>Spermatophyta</taxon>
        <taxon>Magnoliopsida</taxon>
        <taxon>eudicotyledons</taxon>
        <taxon>Gunneridae</taxon>
        <taxon>Pentapetalae</taxon>
        <taxon>asterids</taxon>
        <taxon>campanulids</taxon>
        <taxon>Apiales</taxon>
        <taxon>Apiaceae</taxon>
        <taxon>Apioideae</taxon>
        <taxon>apioid superclade</taxon>
        <taxon>Apieae</taxon>
        <taxon>Apium</taxon>
    </lineage>
</organism>
<name>A0A6L5BD66_APIGR</name>